<dbReference type="EMBL" id="CM056787">
    <property type="protein sequence ID" value="KAJ8733329.1"/>
    <property type="molecule type" value="Genomic_DNA"/>
</dbReference>
<name>A0ACC2R723_9NEOP</name>
<protein>
    <submittedName>
        <fullName evidence="1">Uncharacterized protein</fullName>
    </submittedName>
</protein>
<gene>
    <name evidence="1" type="ORF">PYW08_001627</name>
</gene>
<sequence>MNTTQEQQRYLAALEDGANLLQKTQTNLKKCPKARLTKGYIEARLKIIDEYWMSFKNAHDGLVKITPKEQKGILPYFLNEEFFIYEELYSTLKGDLNDMVTSLTEKTPMDSQNSSMNVTYASQNIVHLPKIELPKFNGNYEGWPTFKDLFTSLVHENNNLSDVQRLHYLKTSVSGEAEALLTHIQVTSSNYATAWNVLNKRYSNRRIITNCIMKRLFYQKKMTSQSAAQLKGLLDTTTECLNNLENLKITTGSWDHIIIFLLVQKFDPETHRGWEEFAYKEDSEVLPTWKELKTFMESKFRTLELVTGVTSSNNSKDKQIKERSYHVATPNKEKTCIMCKENHTLCHCKKFTDMKLDERTEFVKNKHLCFNCLGLGHSVKKCNLRVSCQKCHRRHHSLLHETKNTEPAATPSTSQPLASQHVVEEKEAVQVNTVIASHHTTRQGIALLATAIVKASNAEGHIISLRALIDQGSQATFISEKATQLLKLKRQPFKGCVVGVGSSRTEIKHVVQLNIRSQWDCHYSLPIQAYVMSKQLTTKIPTKTIINQTWPHIDGLNLADPSYLTPGSIDLLLGVKEYAQIIQPELIKGPPGTPTAQKTNLGWIIFGDICEKPENDTYLVMHHQVDVDEILKSIWEIEIDKDRHLTKEEKICEEIYQKTTTRNQEGRYIVKLPFKTYSPQLNEMSTSTKLQTPKGNTKEIAKQRFLQLERKFKKSPDLKKEYTKVINEYIEQGHMEKIPEKEKEIISVYLPHHAVVRTDKETSRTRIVFDASCKGTNNISLNDELLVGPQLQDDLRNLLMKWRMKRVCFMADIKQMYRQILVTREDANFQRILWRPNESDDFDEYRLLRVTFGTASAPYLAVRTLHQTADDEGKEEPRAVQSIKSNFFMDDWLDGADDTESAISLAKTVTNILRRGGFQLTKWSSNDIHFLKSIDEERRSTNARIDMNLDGTIKALGIVWNLKTDTFQYNLTLSAPASEIYVTKRSILSDLQKIFDPLGWIAPSTVMAKLLLQKLWLERVTWDQIVNDALSEEWNKIRSDLVTVNDIQLNRWLGTTEANKINIQIHGFSDASTRAYAAAVYMRTETNDKVEINLIAAKTRVAPLKTISLPKLELCGALLLSKLMKQIGLAMKIPTSDMYAWTDSSIVIAWLSGDPNRWKTFVANRVIEIIENLHNNRWYHVQSSDNPADIASRGMLLSKLKKSDLWWKGPVWLSEKEIHISKQEVMTTDMEIKTKRVNTHLSTEEQEKSITTQFENMNSLSELLMVVCYCKRFLKYKDNVNVNKQITTQELEDALTICVKRVQEEEYIEEIQRLKMNKQVKGRSPLRSLAPYLDSKHILRVGGRLRHANLPGERKHPIILGNKNTLTPLIIADAHHKTLHGGVQLMLYYLRSKYWIIKAKSMAKKYVHKCIICARLSATSRAQIMGDLPEERVTPTRPFLNSGVDFAGPFQILLSKGRGNRTTKAYVSIFICMSTKAIHIELVSDLTSEAFIGAFRRFVARRGKCNHLWSDQGRNFVGADKELRDAWKEASLQFTGKIAETLAREGTQWHFIPAYSPSFGGLWEAGVKSIKYHLKRIITNHLTYEEMTTILCQVEACLNSRPLCPMNDTHPDNTNPLTPGHFLIGEAPIVVPSPDMKDIRLSSLSRWQHTQKIVQDFWRRWQDEYLSRLQQRPKWHKKEEDFKIGDIVLIKTDNLPPGKWSLGRIVDKHPGPDGLTRVYSVKSGSSITKRTVTKLCPLPLNET</sequence>
<evidence type="ECO:0000313" key="2">
    <source>
        <dbReference type="Proteomes" id="UP001231649"/>
    </source>
</evidence>
<dbReference type="Proteomes" id="UP001231649">
    <property type="component" value="Chromosome 11"/>
</dbReference>
<keyword evidence="2" id="KW-1185">Reference proteome</keyword>
<evidence type="ECO:0000313" key="1">
    <source>
        <dbReference type="EMBL" id="KAJ8733329.1"/>
    </source>
</evidence>
<accession>A0ACC2R723</accession>
<reference evidence="1" key="1">
    <citation type="submission" date="2023-03" db="EMBL/GenBank/DDBJ databases">
        <title>Chromosome-level genomes of two armyworms, Mythimna separata and Mythimna loreyi, provide insights into the biosynthesis and reception of sex pheromones.</title>
        <authorList>
            <person name="Zhao H."/>
        </authorList>
    </citation>
    <scope>NUCLEOTIDE SEQUENCE</scope>
    <source>
        <strain evidence="1">BeijingLab</strain>
    </source>
</reference>
<comment type="caution">
    <text evidence="1">The sequence shown here is derived from an EMBL/GenBank/DDBJ whole genome shotgun (WGS) entry which is preliminary data.</text>
</comment>
<organism evidence="1 2">
    <name type="scientific">Mythimna loreyi</name>
    <dbReference type="NCBI Taxonomy" id="667449"/>
    <lineage>
        <taxon>Eukaryota</taxon>
        <taxon>Metazoa</taxon>
        <taxon>Ecdysozoa</taxon>
        <taxon>Arthropoda</taxon>
        <taxon>Hexapoda</taxon>
        <taxon>Insecta</taxon>
        <taxon>Pterygota</taxon>
        <taxon>Neoptera</taxon>
        <taxon>Endopterygota</taxon>
        <taxon>Lepidoptera</taxon>
        <taxon>Glossata</taxon>
        <taxon>Ditrysia</taxon>
        <taxon>Noctuoidea</taxon>
        <taxon>Noctuidae</taxon>
        <taxon>Noctuinae</taxon>
        <taxon>Hadenini</taxon>
        <taxon>Mythimna</taxon>
    </lineage>
</organism>
<proteinExistence type="predicted"/>